<keyword evidence="1" id="KW-0732">Signal</keyword>
<dbReference type="Proteomes" id="UP000282957">
    <property type="component" value="Unassembled WGS sequence"/>
</dbReference>
<organism evidence="2 3">
    <name type="scientific">Rhodovarius crocodyli</name>
    <dbReference type="NCBI Taxonomy" id="1979269"/>
    <lineage>
        <taxon>Bacteria</taxon>
        <taxon>Pseudomonadati</taxon>
        <taxon>Pseudomonadota</taxon>
        <taxon>Alphaproteobacteria</taxon>
        <taxon>Acetobacterales</taxon>
        <taxon>Roseomonadaceae</taxon>
        <taxon>Rhodovarius</taxon>
    </lineage>
</organism>
<proteinExistence type="predicted"/>
<evidence type="ECO:0000256" key="1">
    <source>
        <dbReference type="SAM" id="SignalP"/>
    </source>
</evidence>
<protein>
    <recommendedName>
        <fullName evidence="4">TIGR02301 family protein</fullName>
    </recommendedName>
</protein>
<gene>
    <name evidence="2" type="ORF">EOD42_02925</name>
</gene>
<feature type="chain" id="PRO_5019176822" description="TIGR02301 family protein" evidence="1">
    <location>
        <begin position="22"/>
        <end position="129"/>
    </location>
</feature>
<evidence type="ECO:0000313" key="2">
    <source>
        <dbReference type="EMBL" id="RVT99076.1"/>
    </source>
</evidence>
<evidence type="ECO:0000313" key="3">
    <source>
        <dbReference type="Proteomes" id="UP000282957"/>
    </source>
</evidence>
<reference evidence="2 3" key="1">
    <citation type="submission" date="2019-01" db="EMBL/GenBank/DDBJ databases">
        <authorList>
            <person name="Chen W.-M."/>
        </authorList>
    </citation>
    <scope>NUCLEOTIDE SEQUENCE [LARGE SCALE GENOMIC DNA]</scope>
    <source>
        <strain evidence="2 3">CCP-6</strain>
    </source>
</reference>
<keyword evidence="3" id="KW-1185">Reference proteome</keyword>
<evidence type="ECO:0008006" key="4">
    <source>
        <dbReference type="Google" id="ProtNLM"/>
    </source>
</evidence>
<dbReference type="EMBL" id="SACL01000001">
    <property type="protein sequence ID" value="RVT99076.1"/>
    <property type="molecule type" value="Genomic_DNA"/>
</dbReference>
<dbReference type="RefSeq" id="WP_127785733.1">
    <property type="nucleotide sequence ID" value="NZ_SACL01000001.1"/>
</dbReference>
<comment type="caution">
    <text evidence="2">The sequence shown here is derived from an EMBL/GenBank/DDBJ whole genome shotgun (WGS) entry which is preliminary data.</text>
</comment>
<feature type="signal peptide" evidence="1">
    <location>
        <begin position="1"/>
        <end position="21"/>
    </location>
</feature>
<dbReference type="AlphaFoldDB" id="A0A437MN61"/>
<accession>A0A437MN61</accession>
<sequence>MTSRHLMVLAAGMLLTGAGVAKGQSEPAPLLPSFGNRDSVRFAQSYAAAAEVWQFCRVSADRDAAEALLRRLRANLTTMAGDQQAYVAGYVFARVEATLGRLLDAESRASECSAALTRLGRAEMHRSSQ</sequence>
<name>A0A437MN61_9PROT</name>